<reference evidence="1" key="1">
    <citation type="journal article" date="2014" name="Int. J. Syst. Evol. Microbiol.">
        <title>Complete genome sequence of Corynebacterium casei LMG S-19264T (=DSM 44701T), isolated from a smear-ripened cheese.</title>
        <authorList>
            <consortium name="US DOE Joint Genome Institute (JGI-PGF)"/>
            <person name="Walter F."/>
            <person name="Albersmeier A."/>
            <person name="Kalinowski J."/>
            <person name="Ruckert C."/>
        </authorList>
    </citation>
    <scope>NUCLEOTIDE SEQUENCE</scope>
    <source>
        <strain evidence="1">JCM 3086</strain>
    </source>
</reference>
<dbReference type="InterPro" id="IPR040547">
    <property type="entry name" value="CdiI"/>
</dbReference>
<keyword evidence="2" id="KW-1185">Reference proteome</keyword>
<accession>A0A917P7C2</accession>
<sequence length="232" mass="26205">MAREHLPVQPACRVLHAAESGYHAWRDRPPSNHLVKHAWLTEAIAGIHTTSRGTYASRRVHAEPALGPSIHVSHGTVELLMQRARPPGNRRHRALTWDDRSVTRLANRDRSLEELERDRWSAPSGGETRLMATVRELRRKPIGGLTVEDMRLLIRQDVGLAYLLPLAVEVLRVDPLAEGDMYEGDLLAAVLTRSAEVWRESPELGREVRLMVSELADVPPALKREVEWFLAL</sequence>
<reference evidence="1" key="2">
    <citation type="submission" date="2020-09" db="EMBL/GenBank/DDBJ databases">
        <authorList>
            <person name="Sun Q."/>
            <person name="Ohkuma M."/>
        </authorList>
    </citation>
    <scope>NUCLEOTIDE SEQUENCE</scope>
    <source>
        <strain evidence="1">JCM 3086</strain>
    </source>
</reference>
<name>A0A917P7C2_9ACTN</name>
<organism evidence="1 2">
    <name type="scientific">Streptomyces brasiliensis</name>
    <dbReference type="NCBI Taxonomy" id="1954"/>
    <lineage>
        <taxon>Bacteria</taxon>
        <taxon>Bacillati</taxon>
        <taxon>Actinomycetota</taxon>
        <taxon>Actinomycetes</taxon>
        <taxon>Kitasatosporales</taxon>
        <taxon>Streptomycetaceae</taxon>
        <taxon>Streptomyces</taxon>
    </lineage>
</organism>
<evidence type="ECO:0000313" key="2">
    <source>
        <dbReference type="Proteomes" id="UP000657574"/>
    </source>
</evidence>
<dbReference type="RefSeq" id="WP_229841557.1">
    <property type="nucleotide sequence ID" value="NZ_BMQA01000085.1"/>
</dbReference>
<dbReference type="Proteomes" id="UP000657574">
    <property type="component" value="Unassembled WGS sequence"/>
</dbReference>
<dbReference type="Pfam" id="PF18616">
    <property type="entry name" value="CdiI_3"/>
    <property type="match status" value="1"/>
</dbReference>
<gene>
    <name evidence="1" type="ORF">GCM10010121_089920</name>
</gene>
<proteinExistence type="predicted"/>
<dbReference type="CDD" id="cd20691">
    <property type="entry name" value="CdiI_EC536-like"/>
    <property type="match status" value="1"/>
</dbReference>
<dbReference type="EMBL" id="BMQA01000085">
    <property type="protein sequence ID" value="GGJ65333.1"/>
    <property type="molecule type" value="Genomic_DNA"/>
</dbReference>
<evidence type="ECO:0000313" key="1">
    <source>
        <dbReference type="EMBL" id="GGJ65333.1"/>
    </source>
</evidence>
<comment type="caution">
    <text evidence="1">The sequence shown here is derived from an EMBL/GenBank/DDBJ whole genome shotgun (WGS) entry which is preliminary data.</text>
</comment>
<dbReference type="AlphaFoldDB" id="A0A917P7C2"/>
<protein>
    <submittedName>
        <fullName evidence="1">Uncharacterized protein</fullName>
    </submittedName>
</protein>